<dbReference type="AlphaFoldDB" id="A0AAV4MWY8"/>
<dbReference type="Proteomes" id="UP001054945">
    <property type="component" value="Unassembled WGS sequence"/>
</dbReference>
<reference evidence="1 2" key="1">
    <citation type="submission" date="2021-06" db="EMBL/GenBank/DDBJ databases">
        <title>Caerostris extrusa draft genome.</title>
        <authorList>
            <person name="Kono N."/>
            <person name="Arakawa K."/>
        </authorList>
    </citation>
    <scope>NUCLEOTIDE SEQUENCE [LARGE SCALE GENOMIC DNA]</scope>
</reference>
<keyword evidence="2" id="KW-1185">Reference proteome</keyword>
<accession>A0AAV4MWY8</accession>
<evidence type="ECO:0000313" key="2">
    <source>
        <dbReference type="Proteomes" id="UP001054945"/>
    </source>
</evidence>
<gene>
    <name evidence="1" type="ORF">CEXT_326371</name>
</gene>
<sequence length="99" mass="10549">MYHVIALQVKPSISDDSMPLAAGDALAPLAAGPDADPRDHSDGFIQATPSQQSAISRERSLSGLPSNCGALLVSLYCVRPSLSRNYWRHLGSSHYGLTI</sequence>
<protein>
    <submittedName>
        <fullName evidence="1">Uncharacterized protein</fullName>
    </submittedName>
</protein>
<name>A0AAV4MWY8_CAEEX</name>
<comment type="caution">
    <text evidence="1">The sequence shown here is derived from an EMBL/GenBank/DDBJ whole genome shotgun (WGS) entry which is preliminary data.</text>
</comment>
<organism evidence="1 2">
    <name type="scientific">Caerostris extrusa</name>
    <name type="common">Bark spider</name>
    <name type="synonym">Caerostris bankana</name>
    <dbReference type="NCBI Taxonomy" id="172846"/>
    <lineage>
        <taxon>Eukaryota</taxon>
        <taxon>Metazoa</taxon>
        <taxon>Ecdysozoa</taxon>
        <taxon>Arthropoda</taxon>
        <taxon>Chelicerata</taxon>
        <taxon>Arachnida</taxon>
        <taxon>Araneae</taxon>
        <taxon>Araneomorphae</taxon>
        <taxon>Entelegynae</taxon>
        <taxon>Araneoidea</taxon>
        <taxon>Araneidae</taxon>
        <taxon>Caerostris</taxon>
    </lineage>
</organism>
<proteinExistence type="predicted"/>
<evidence type="ECO:0000313" key="1">
    <source>
        <dbReference type="EMBL" id="GIX77027.1"/>
    </source>
</evidence>
<dbReference type="EMBL" id="BPLR01002711">
    <property type="protein sequence ID" value="GIX77027.1"/>
    <property type="molecule type" value="Genomic_DNA"/>
</dbReference>